<protein>
    <recommendedName>
        <fullName evidence="3">Transposase</fullName>
    </recommendedName>
</protein>
<reference evidence="1 2" key="1">
    <citation type="submission" date="2020-12" db="EMBL/GenBank/DDBJ databases">
        <title>YIM B01967 draft genome.</title>
        <authorList>
            <person name="Yan X."/>
        </authorList>
    </citation>
    <scope>NUCLEOTIDE SEQUENCE [LARGE SCALE GENOMIC DNA]</scope>
    <source>
        <strain evidence="1 2">YIM B01967</strain>
    </source>
</reference>
<name>A0ABS1HDB8_9BACL</name>
<dbReference type="EMBL" id="JAEOAH010000084">
    <property type="protein sequence ID" value="MBK3497446.1"/>
    <property type="molecule type" value="Genomic_DNA"/>
</dbReference>
<sequence>MVMSEGFIADEHLAIDATHFESREAAKSSLEKEPIQQKNTNVKRKKNLNNGFEKNKKLKPICPFIKKKLKHN</sequence>
<keyword evidence="2" id="KW-1185">Reference proteome</keyword>
<proteinExistence type="predicted"/>
<organism evidence="1 2">
    <name type="scientific">Viridibacillus soli</name>
    <dbReference type="NCBI Taxonomy" id="2798301"/>
    <lineage>
        <taxon>Bacteria</taxon>
        <taxon>Bacillati</taxon>
        <taxon>Bacillota</taxon>
        <taxon>Bacilli</taxon>
        <taxon>Bacillales</taxon>
        <taxon>Caryophanaceae</taxon>
        <taxon>Viridibacillus</taxon>
    </lineage>
</organism>
<gene>
    <name evidence="1" type="ORF">JFL43_22080</name>
</gene>
<evidence type="ECO:0000313" key="1">
    <source>
        <dbReference type="EMBL" id="MBK3497446.1"/>
    </source>
</evidence>
<accession>A0ABS1HDB8</accession>
<evidence type="ECO:0000313" key="2">
    <source>
        <dbReference type="Proteomes" id="UP000618943"/>
    </source>
</evidence>
<dbReference type="Proteomes" id="UP000618943">
    <property type="component" value="Unassembled WGS sequence"/>
</dbReference>
<evidence type="ECO:0008006" key="3">
    <source>
        <dbReference type="Google" id="ProtNLM"/>
    </source>
</evidence>
<comment type="caution">
    <text evidence="1">The sequence shown here is derived from an EMBL/GenBank/DDBJ whole genome shotgun (WGS) entry which is preliminary data.</text>
</comment>
<dbReference type="RefSeq" id="WP_200750711.1">
    <property type="nucleotide sequence ID" value="NZ_JAEOAH010000084.1"/>
</dbReference>